<dbReference type="Pfam" id="PF03595">
    <property type="entry name" value="SLAC1"/>
    <property type="match status" value="1"/>
</dbReference>
<name>A0AAW1S3W9_9CHLO</name>
<comment type="subcellular location">
    <subcellularLocation>
        <location evidence="1">Membrane</location>
        <topology evidence="1">Multi-pass membrane protein</topology>
    </subcellularLocation>
</comment>
<dbReference type="EMBL" id="JALJOU010000011">
    <property type="protein sequence ID" value="KAK9840944.1"/>
    <property type="molecule type" value="Genomic_DNA"/>
</dbReference>
<reference evidence="6 7" key="1">
    <citation type="journal article" date="2024" name="Nat. Commun.">
        <title>Phylogenomics reveals the evolutionary origins of lichenization in chlorophyte algae.</title>
        <authorList>
            <person name="Puginier C."/>
            <person name="Libourel C."/>
            <person name="Otte J."/>
            <person name="Skaloud P."/>
            <person name="Haon M."/>
            <person name="Grisel S."/>
            <person name="Petersen M."/>
            <person name="Berrin J.G."/>
            <person name="Delaux P.M."/>
            <person name="Dal Grande F."/>
            <person name="Keller J."/>
        </authorList>
    </citation>
    <scope>NUCLEOTIDE SEQUENCE [LARGE SCALE GENOMIC DNA]</scope>
    <source>
        <strain evidence="6 7">SAG 245.80</strain>
    </source>
</reference>
<keyword evidence="7" id="KW-1185">Reference proteome</keyword>
<evidence type="ECO:0000256" key="5">
    <source>
        <dbReference type="SAM" id="Phobius"/>
    </source>
</evidence>
<evidence type="ECO:0000313" key="6">
    <source>
        <dbReference type="EMBL" id="KAK9840944.1"/>
    </source>
</evidence>
<dbReference type="Gene3D" id="1.50.10.150">
    <property type="entry name" value="Voltage-dependent anion channel"/>
    <property type="match status" value="1"/>
</dbReference>
<keyword evidence="3 5" id="KW-1133">Transmembrane helix</keyword>
<gene>
    <name evidence="6" type="ORF">WJX81_001697</name>
</gene>
<feature type="transmembrane region" description="Helical" evidence="5">
    <location>
        <begin position="90"/>
        <end position="111"/>
    </location>
</feature>
<dbReference type="Proteomes" id="UP001445335">
    <property type="component" value="Unassembled WGS sequence"/>
</dbReference>
<accession>A0AAW1S3W9</accession>
<evidence type="ECO:0000256" key="2">
    <source>
        <dbReference type="ARBA" id="ARBA00022692"/>
    </source>
</evidence>
<dbReference type="AlphaFoldDB" id="A0AAW1S3W9"/>
<evidence type="ECO:0000256" key="4">
    <source>
        <dbReference type="ARBA" id="ARBA00023136"/>
    </source>
</evidence>
<comment type="caution">
    <text evidence="6">The sequence shown here is derived from an EMBL/GenBank/DDBJ whole genome shotgun (WGS) entry which is preliminary data.</text>
</comment>
<dbReference type="InterPro" id="IPR038665">
    <property type="entry name" value="Voltage-dep_anion_channel_sf"/>
</dbReference>
<evidence type="ECO:0000256" key="1">
    <source>
        <dbReference type="ARBA" id="ARBA00004141"/>
    </source>
</evidence>
<dbReference type="GO" id="GO:0055085">
    <property type="term" value="P:transmembrane transport"/>
    <property type="evidence" value="ECO:0007669"/>
    <property type="project" value="InterPro"/>
</dbReference>
<evidence type="ECO:0000256" key="3">
    <source>
        <dbReference type="ARBA" id="ARBA00022989"/>
    </source>
</evidence>
<keyword evidence="4 5" id="KW-0472">Membrane</keyword>
<keyword evidence="2 5" id="KW-0812">Transmembrane</keyword>
<proteinExistence type="predicted"/>
<organism evidence="6 7">
    <name type="scientific">Elliptochloris bilobata</name>
    <dbReference type="NCBI Taxonomy" id="381761"/>
    <lineage>
        <taxon>Eukaryota</taxon>
        <taxon>Viridiplantae</taxon>
        <taxon>Chlorophyta</taxon>
        <taxon>core chlorophytes</taxon>
        <taxon>Trebouxiophyceae</taxon>
        <taxon>Trebouxiophyceae incertae sedis</taxon>
        <taxon>Elliptochloris clade</taxon>
        <taxon>Elliptochloris</taxon>
    </lineage>
</organism>
<dbReference type="GO" id="GO:0016020">
    <property type="term" value="C:membrane"/>
    <property type="evidence" value="ECO:0007669"/>
    <property type="project" value="UniProtKB-SubCell"/>
</dbReference>
<sequence length="164" mass="18108">MAGWVTVSRHPGEEICSQRCLLRGACASTTKAPASQECPGEPPAPVQGWETNPTLHTVMVFGQHGHRYRLHSHQTAPYQFQGMDHIATAFFLHNVLLFAVFSVITVARYTLYPWVLWRMLNHPTGHVCGHAPDGARRHRDQHRAHRGALLRAGHGGPGMVAVVG</sequence>
<evidence type="ECO:0000313" key="7">
    <source>
        <dbReference type="Proteomes" id="UP001445335"/>
    </source>
</evidence>
<protein>
    <submittedName>
        <fullName evidence="6">Uncharacterized protein</fullName>
    </submittedName>
</protein>
<dbReference type="InterPro" id="IPR004695">
    <property type="entry name" value="SLAC1/Mae1/Ssu1/TehA"/>
</dbReference>